<comment type="subcellular location">
    <subcellularLocation>
        <location evidence="1">Cell membrane</location>
        <topology evidence="1">Multi-pass membrane protein</topology>
    </subcellularLocation>
</comment>
<name>E0NRC1_9BACT</name>
<keyword evidence="6 8" id="KW-1133">Transmembrane helix</keyword>
<evidence type="ECO:0000256" key="8">
    <source>
        <dbReference type="SAM" id="Phobius"/>
    </source>
</evidence>
<keyword evidence="10" id="KW-1185">Reference proteome</keyword>
<keyword evidence="3" id="KW-1003">Cell membrane</keyword>
<evidence type="ECO:0000256" key="2">
    <source>
        <dbReference type="ARBA" id="ARBA00007776"/>
    </source>
</evidence>
<keyword evidence="5" id="KW-0133">Cell shape</keyword>
<organism evidence="9 10">
    <name type="scientific">Hoylesella marshii DSM 16973 = JCM 13450</name>
    <dbReference type="NCBI Taxonomy" id="862515"/>
    <lineage>
        <taxon>Bacteria</taxon>
        <taxon>Pseudomonadati</taxon>
        <taxon>Bacteroidota</taxon>
        <taxon>Bacteroidia</taxon>
        <taxon>Bacteroidales</taxon>
        <taxon>Prevotellaceae</taxon>
        <taxon>Hoylesella</taxon>
    </lineage>
</organism>
<dbReference type="HOGENOM" id="CLU_125324_0_0_10"/>
<sequence length="165" mass="18807">MGLDLLRRLTVFIGLCIAQTLVLNHIHLFGCATPLLYIYMVVLFPRNYPRWGMLLWSFLLGLSIDIFSNTPGVAATAMTTTAFLQPYLLTPFLQRETPAELKPAITSMGMARFSYFTVLIVFVYCILLFSIEAFNFFNWLQWIESIVGSTALTVLLILVIENVRR</sequence>
<evidence type="ECO:0000256" key="1">
    <source>
        <dbReference type="ARBA" id="ARBA00004651"/>
    </source>
</evidence>
<protein>
    <submittedName>
        <fullName evidence="9">Rod shape-determining protein MreD</fullName>
    </submittedName>
</protein>
<reference evidence="9" key="1">
    <citation type="submission" date="2010-07" db="EMBL/GenBank/DDBJ databases">
        <authorList>
            <person name="Muzny D."/>
            <person name="Qin X."/>
            <person name="Deng J."/>
            <person name="Jiang H."/>
            <person name="Liu Y."/>
            <person name="Qu J."/>
            <person name="Song X.-Z."/>
            <person name="Zhang L."/>
            <person name="Thornton R."/>
            <person name="Coyle M."/>
            <person name="Francisco L."/>
            <person name="Jackson L."/>
            <person name="Javaid M."/>
            <person name="Korchina V."/>
            <person name="Kovar C."/>
            <person name="Mata R."/>
            <person name="Mathew T."/>
            <person name="Ngo R."/>
            <person name="Nguyen L."/>
            <person name="Nguyen N."/>
            <person name="Okwuonu G."/>
            <person name="Ongeri F."/>
            <person name="Pham C."/>
            <person name="Simmons D."/>
            <person name="Wilczek-Boney K."/>
            <person name="Hale W."/>
            <person name="Jakkamsetti A."/>
            <person name="Pham P."/>
            <person name="Ruth R."/>
            <person name="San Lucas F."/>
            <person name="Warren J."/>
            <person name="Zhang J."/>
            <person name="Zhao Z."/>
            <person name="Zhou C."/>
            <person name="Zhu D."/>
            <person name="Lee S."/>
            <person name="Bess C."/>
            <person name="Blankenburg K."/>
            <person name="Forbes L."/>
            <person name="Fu Q."/>
            <person name="Gubbala S."/>
            <person name="Hirani K."/>
            <person name="Jayaseelan J.C."/>
            <person name="Lara F."/>
            <person name="Munidasa M."/>
            <person name="Palculict T."/>
            <person name="Patil S."/>
            <person name="Pu L.-L."/>
            <person name="Saada N."/>
            <person name="Tang L."/>
            <person name="Weissenberger G."/>
            <person name="Zhu Y."/>
            <person name="Hemphill L."/>
            <person name="Shang Y."/>
            <person name="Youmans B."/>
            <person name="Ayvaz T."/>
            <person name="Ross M."/>
            <person name="Santibanez J."/>
            <person name="Aqrawi P."/>
            <person name="Gross S."/>
            <person name="Joshi V."/>
            <person name="Fowler G."/>
            <person name="Nazareth L."/>
            <person name="Reid J."/>
            <person name="Worley K."/>
            <person name="Petrosino J."/>
            <person name="Highlander S."/>
            <person name="Gibbs R."/>
        </authorList>
    </citation>
    <scope>NUCLEOTIDE SEQUENCE [LARGE SCALE GENOMIC DNA]</scope>
    <source>
        <strain evidence="9">DSM 16973</strain>
    </source>
</reference>
<dbReference type="AlphaFoldDB" id="E0NRC1"/>
<dbReference type="GO" id="GO:0008360">
    <property type="term" value="P:regulation of cell shape"/>
    <property type="evidence" value="ECO:0007669"/>
    <property type="project" value="UniProtKB-KW"/>
</dbReference>
<evidence type="ECO:0000256" key="4">
    <source>
        <dbReference type="ARBA" id="ARBA00022692"/>
    </source>
</evidence>
<dbReference type="RefSeq" id="WP_006948512.1">
    <property type="nucleotide sequence ID" value="NZ_BAJI01000008.1"/>
</dbReference>
<evidence type="ECO:0000256" key="6">
    <source>
        <dbReference type="ARBA" id="ARBA00022989"/>
    </source>
</evidence>
<comment type="caution">
    <text evidence="9">The sequence shown here is derived from an EMBL/GenBank/DDBJ whole genome shotgun (WGS) entry which is preliminary data.</text>
</comment>
<evidence type="ECO:0000313" key="10">
    <source>
        <dbReference type="Proteomes" id="UP000004394"/>
    </source>
</evidence>
<keyword evidence="4 8" id="KW-0812">Transmembrane</keyword>
<feature type="transmembrane region" description="Helical" evidence="8">
    <location>
        <begin position="139"/>
        <end position="160"/>
    </location>
</feature>
<dbReference type="Proteomes" id="UP000004394">
    <property type="component" value="Unassembled WGS sequence"/>
</dbReference>
<dbReference type="NCBIfam" id="TIGR03426">
    <property type="entry name" value="shape_MreD"/>
    <property type="match status" value="1"/>
</dbReference>
<dbReference type="InterPro" id="IPR007227">
    <property type="entry name" value="Cell_shape_determining_MreD"/>
</dbReference>
<dbReference type="OrthoDB" id="1132160at2"/>
<feature type="transmembrane region" description="Helical" evidence="8">
    <location>
        <begin position="51"/>
        <end position="67"/>
    </location>
</feature>
<accession>E0NRC1</accession>
<evidence type="ECO:0000256" key="3">
    <source>
        <dbReference type="ARBA" id="ARBA00022475"/>
    </source>
</evidence>
<comment type="similarity">
    <text evidence="2">Belongs to the MreD family.</text>
</comment>
<feature type="transmembrane region" description="Helical" evidence="8">
    <location>
        <begin position="12"/>
        <end position="39"/>
    </location>
</feature>
<evidence type="ECO:0000256" key="7">
    <source>
        <dbReference type="ARBA" id="ARBA00023136"/>
    </source>
</evidence>
<evidence type="ECO:0000256" key="5">
    <source>
        <dbReference type="ARBA" id="ARBA00022960"/>
    </source>
</evidence>
<proteinExistence type="inferred from homology"/>
<feature type="transmembrane region" description="Helical" evidence="8">
    <location>
        <begin position="113"/>
        <end position="133"/>
    </location>
</feature>
<dbReference type="GO" id="GO:0005886">
    <property type="term" value="C:plasma membrane"/>
    <property type="evidence" value="ECO:0007669"/>
    <property type="project" value="UniProtKB-SubCell"/>
</dbReference>
<evidence type="ECO:0000313" key="9">
    <source>
        <dbReference type="EMBL" id="EFM02349.1"/>
    </source>
</evidence>
<dbReference type="EMBL" id="AEEI01000025">
    <property type="protein sequence ID" value="EFM02349.1"/>
    <property type="molecule type" value="Genomic_DNA"/>
</dbReference>
<gene>
    <name evidence="9" type="primary">mreD</name>
    <name evidence="9" type="ORF">HMPREF0658_0722</name>
</gene>
<keyword evidence="7 8" id="KW-0472">Membrane</keyword>
<dbReference type="STRING" id="862515.HMPREF0658_0722"/>
<dbReference type="eggNOG" id="ENOG50315DF">
    <property type="taxonomic scope" value="Bacteria"/>
</dbReference>